<reference evidence="2 3" key="1">
    <citation type="submission" date="2024-09" db="EMBL/GenBank/DDBJ databases">
        <title>Chromosome-scale assembly of Riccia sorocarpa.</title>
        <authorList>
            <person name="Paukszto L."/>
        </authorList>
    </citation>
    <scope>NUCLEOTIDE SEQUENCE [LARGE SCALE GENOMIC DNA]</scope>
    <source>
        <strain evidence="2">LP-2024</strain>
        <tissue evidence="2">Aerial parts of the thallus</tissue>
    </source>
</reference>
<feature type="region of interest" description="Disordered" evidence="1">
    <location>
        <begin position="61"/>
        <end position="80"/>
    </location>
</feature>
<dbReference type="EMBL" id="JBJQOH010000008">
    <property type="protein sequence ID" value="KAL3675191.1"/>
    <property type="molecule type" value="Genomic_DNA"/>
</dbReference>
<evidence type="ECO:0000256" key="1">
    <source>
        <dbReference type="SAM" id="MobiDB-lite"/>
    </source>
</evidence>
<feature type="region of interest" description="Disordered" evidence="1">
    <location>
        <begin position="110"/>
        <end position="130"/>
    </location>
</feature>
<dbReference type="AlphaFoldDB" id="A0ABD3GBD3"/>
<sequence>MPHLSKKTSSKRSIEIIDSLVSHNTRFKMQQRETVEEFCKFIGSPGVVQKKDVGEVLKKRDGEDVEKTVPDGDDITTGGNGREKCQVGNHIARSHEEFFQEDTDRISLGFEGRRAPQEGSSSASRKGVKRRSLGSSVVTRLFEGEEGWDVEGRVRSVGAIPLGSKNHLILATPMNEKHPHTQAAEIQKQPHLDMAARRVRENHLVRLGKDNLRAAPTANRQECSTL</sequence>
<dbReference type="Proteomes" id="UP001633002">
    <property type="component" value="Unassembled WGS sequence"/>
</dbReference>
<organism evidence="2 3">
    <name type="scientific">Riccia sorocarpa</name>
    <dbReference type="NCBI Taxonomy" id="122646"/>
    <lineage>
        <taxon>Eukaryota</taxon>
        <taxon>Viridiplantae</taxon>
        <taxon>Streptophyta</taxon>
        <taxon>Embryophyta</taxon>
        <taxon>Marchantiophyta</taxon>
        <taxon>Marchantiopsida</taxon>
        <taxon>Marchantiidae</taxon>
        <taxon>Marchantiales</taxon>
        <taxon>Ricciaceae</taxon>
        <taxon>Riccia</taxon>
    </lineage>
</organism>
<accession>A0ABD3GBD3</accession>
<gene>
    <name evidence="2" type="ORF">R1sor_025139</name>
</gene>
<proteinExistence type="predicted"/>
<protein>
    <submittedName>
        <fullName evidence="2">Uncharacterized protein</fullName>
    </submittedName>
</protein>
<name>A0ABD3GBD3_9MARC</name>
<feature type="compositionally biased region" description="Basic and acidic residues" evidence="1">
    <location>
        <begin position="61"/>
        <end position="70"/>
    </location>
</feature>
<evidence type="ECO:0000313" key="2">
    <source>
        <dbReference type="EMBL" id="KAL3675191.1"/>
    </source>
</evidence>
<evidence type="ECO:0000313" key="3">
    <source>
        <dbReference type="Proteomes" id="UP001633002"/>
    </source>
</evidence>
<comment type="caution">
    <text evidence="2">The sequence shown here is derived from an EMBL/GenBank/DDBJ whole genome shotgun (WGS) entry which is preliminary data.</text>
</comment>
<keyword evidence="3" id="KW-1185">Reference proteome</keyword>